<proteinExistence type="predicted"/>
<name>A0A914ZVE0_PARUN</name>
<reference evidence="2" key="1">
    <citation type="submission" date="2022-11" db="UniProtKB">
        <authorList>
            <consortium name="WormBaseParasite"/>
        </authorList>
    </citation>
    <scope>IDENTIFICATION</scope>
</reference>
<organism evidence="1 2">
    <name type="scientific">Parascaris univalens</name>
    <name type="common">Nematode worm</name>
    <dbReference type="NCBI Taxonomy" id="6257"/>
    <lineage>
        <taxon>Eukaryota</taxon>
        <taxon>Metazoa</taxon>
        <taxon>Ecdysozoa</taxon>
        <taxon>Nematoda</taxon>
        <taxon>Chromadorea</taxon>
        <taxon>Rhabditida</taxon>
        <taxon>Spirurina</taxon>
        <taxon>Ascaridomorpha</taxon>
        <taxon>Ascaridoidea</taxon>
        <taxon>Ascarididae</taxon>
        <taxon>Parascaris</taxon>
    </lineage>
</organism>
<dbReference type="WBParaSite" id="PgB30_g002_t02">
    <property type="protein sequence ID" value="PgB30_g002_t02"/>
    <property type="gene ID" value="PgB30_g002"/>
</dbReference>
<protein>
    <submittedName>
        <fullName evidence="2">Uncharacterized protein</fullName>
    </submittedName>
</protein>
<evidence type="ECO:0000313" key="2">
    <source>
        <dbReference type="WBParaSite" id="PgB30_g002_t02"/>
    </source>
</evidence>
<dbReference type="Proteomes" id="UP000887569">
    <property type="component" value="Unplaced"/>
</dbReference>
<dbReference type="AlphaFoldDB" id="A0A914ZVE0"/>
<accession>A0A914ZVE0</accession>
<sequence>SSRLTEQQSRRHSQSTALHRSRLVHQLRVLALRRPMPTVPLWLKTEHRLAIRISTSLQTHPMNKAL</sequence>
<keyword evidence="1" id="KW-1185">Reference proteome</keyword>
<evidence type="ECO:0000313" key="1">
    <source>
        <dbReference type="Proteomes" id="UP000887569"/>
    </source>
</evidence>